<dbReference type="InterPro" id="IPR007244">
    <property type="entry name" value="Naa35_N"/>
</dbReference>
<evidence type="ECO:0000313" key="7">
    <source>
        <dbReference type="Proteomes" id="UP001498398"/>
    </source>
</evidence>
<keyword evidence="3" id="KW-0963">Cytoplasm</keyword>
<accession>A0ABR1IQC8</accession>
<comment type="similarity">
    <text evidence="2">Belongs to the MAK10 family.</text>
</comment>
<protein>
    <submittedName>
        <fullName evidence="6">N-alpha-acetyltransferase, non-catalitic subunit</fullName>
    </submittedName>
</protein>
<evidence type="ECO:0000256" key="2">
    <source>
        <dbReference type="ARBA" id="ARBA00006289"/>
    </source>
</evidence>
<evidence type="ECO:0000256" key="3">
    <source>
        <dbReference type="ARBA" id="ARBA00022490"/>
    </source>
</evidence>
<feature type="domain" description="NAA35-like N-terminal" evidence="4">
    <location>
        <begin position="43"/>
        <end position="201"/>
    </location>
</feature>
<comment type="subcellular location">
    <subcellularLocation>
        <location evidence="1">Cytoplasm</location>
    </subcellularLocation>
</comment>
<keyword evidence="7" id="KW-1185">Reference proteome</keyword>
<dbReference type="Pfam" id="PF04112">
    <property type="entry name" value="Mak10"/>
    <property type="match status" value="1"/>
</dbReference>
<evidence type="ECO:0000313" key="6">
    <source>
        <dbReference type="EMBL" id="KAK7438437.1"/>
    </source>
</evidence>
<dbReference type="Proteomes" id="UP001498398">
    <property type="component" value="Unassembled WGS sequence"/>
</dbReference>
<feature type="domain" description="NAA35-like TPR repeats" evidence="5">
    <location>
        <begin position="354"/>
        <end position="702"/>
    </location>
</feature>
<name>A0ABR1IQC8_9AGAR</name>
<dbReference type="EMBL" id="JBANRG010000079">
    <property type="protein sequence ID" value="KAK7438437.1"/>
    <property type="molecule type" value="Genomic_DNA"/>
</dbReference>
<comment type="caution">
    <text evidence="6">The sequence shown here is derived from an EMBL/GenBank/DDBJ whole genome shotgun (WGS) entry which is preliminary data.</text>
</comment>
<evidence type="ECO:0000259" key="5">
    <source>
        <dbReference type="Pfam" id="PF25789"/>
    </source>
</evidence>
<evidence type="ECO:0000256" key="1">
    <source>
        <dbReference type="ARBA" id="ARBA00004496"/>
    </source>
</evidence>
<organism evidence="6 7">
    <name type="scientific">Marasmiellus scandens</name>
    <dbReference type="NCBI Taxonomy" id="2682957"/>
    <lineage>
        <taxon>Eukaryota</taxon>
        <taxon>Fungi</taxon>
        <taxon>Dikarya</taxon>
        <taxon>Basidiomycota</taxon>
        <taxon>Agaricomycotina</taxon>
        <taxon>Agaricomycetes</taxon>
        <taxon>Agaricomycetidae</taxon>
        <taxon>Agaricales</taxon>
        <taxon>Marasmiineae</taxon>
        <taxon>Omphalotaceae</taxon>
        <taxon>Marasmiellus</taxon>
    </lineage>
</organism>
<dbReference type="Pfam" id="PF25789">
    <property type="entry name" value="TPR_NAA35"/>
    <property type="match status" value="1"/>
</dbReference>
<reference evidence="6 7" key="1">
    <citation type="submission" date="2024-01" db="EMBL/GenBank/DDBJ databases">
        <title>A draft genome for the cacao thread blight pathogen Marasmiellus scandens.</title>
        <authorList>
            <person name="Baruah I.K."/>
            <person name="Leung J."/>
            <person name="Bukari Y."/>
            <person name="Amoako-Attah I."/>
            <person name="Meinhardt L.W."/>
            <person name="Bailey B.A."/>
            <person name="Cohen S.P."/>
        </authorList>
    </citation>
    <scope>NUCLEOTIDE SEQUENCE [LARGE SCALE GENOMIC DNA]</scope>
    <source>
        <strain evidence="6 7">GH-19</strain>
    </source>
</reference>
<dbReference type="PANTHER" id="PTHR21373:SF0">
    <property type="entry name" value="N-ALPHA-ACETYLTRANSFERASE 35, NATC AUXILIARY SUBUNIT"/>
    <property type="match status" value="1"/>
</dbReference>
<dbReference type="InterPro" id="IPR057983">
    <property type="entry name" value="NAA35-like_N"/>
</dbReference>
<evidence type="ECO:0000259" key="4">
    <source>
        <dbReference type="Pfam" id="PF04112"/>
    </source>
</evidence>
<sequence>MFNFSALGAMNPMGMDVDDEIPGGDDFQDITELFAQASAAMNPEEMIMMDGFSLHDAMSALEIGEPRLDTGMTVGTRDKRPFNPLAPLLPEELCWIIDRSISYEMEWHTSNQLAHSVFTLLYVHHLQEIDPDMLPYVHLLVRDPERPIELVTVVLRAHVSGLLKCCDLAWRELSKGGVNETEDWQADKCEVSLLEGWPVKAAMARLTDAIDWLTRTTKVPPQWRDALKLRLRFRLMLLRLMEHNVHSDVARFRQVLFEAQRLLSIMKNSSISEPSDNSPANAAFDPYIARRLNTFMPIRVIELPTMEETWAKLENWLNGWEELTRLAQIGDVSSWDVVGNLRNTLSTPLRPAYVRSSTQSAFFDGILVLDQYPTSWLVSRFFYETHGVHYNRITMLFGRLANEKITDIERSIVKTIVPHIRGQWFNPPRRRRHLAKEILEWHIVYDKLSLAVADLDYSALSPQDQSLVLATSLTPLYYRLSCMREVLLSGFLLELYNAYEKDFAYWYTAKILEEQLDLLDEFVSVQNMLGLQETEAHQELQFQRIFLTAIQKMCEAMFSLLVKSNISRPQPWSQTRQNLMRRYKWAYLDRYEDYETAAVATPPDLRQYLIEMSQVVEDEWSSSSDAFSMAQSILADLIEAESSKSDSTGSACVGGWAADWKDERLKVLQILVETCESLRGVKGKSSNPKLAWDPSKSLWFPLINNDQKE</sequence>
<dbReference type="PANTHER" id="PTHR21373">
    <property type="entry name" value="GLUCOSE REPRESSIBLE PROTEIN MAK10"/>
    <property type="match status" value="1"/>
</dbReference>
<gene>
    <name evidence="6" type="primary">MAK10</name>
    <name evidence="6" type="ORF">VKT23_018049</name>
</gene>
<dbReference type="InterPro" id="IPR057982">
    <property type="entry name" value="TPR_NAA35"/>
</dbReference>
<proteinExistence type="inferred from homology"/>